<dbReference type="GO" id="GO:0055085">
    <property type="term" value="P:transmembrane transport"/>
    <property type="evidence" value="ECO:0007669"/>
    <property type="project" value="InterPro"/>
</dbReference>
<evidence type="ECO:0000256" key="1">
    <source>
        <dbReference type="ARBA" id="ARBA00004651"/>
    </source>
</evidence>
<protein>
    <submittedName>
        <fullName evidence="9">ABC transporter permease</fullName>
    </submittedName>
</protein>
<dbReference type="Gene3D" id="1.10.3720.10">
    <property type="entry name" value="MetI-like"/>
    <property type="match status" value="1"/>
</dbReference>
<dbReference type="SUPFAM" id="SSF161098">
    <property type="entry name" value="MetI-like"/>
    <property type="match status" value="1"/>
</dbReference>
<evidence type="ECO:0000256" key="2">
    <source>
        <dbReference type="ARBA" id="ARBA00022448"/>
    </source>
</evidence>
<feature type="transmembrane region" description="Helical" evidence="7">
    <location>
        <begin position="195"/>
        <end position="220"/>
    </location>
</feature>
<feature type="transmembrane region" description="Helical" evidence="7">
    <location>
        <begin position="250"/>
        <end position="271"/>
    </location>
</feature>
<dbReference type="InterPro" id="IPR000515">
    <property type="entry name" value="MetI-like"/>
</dbReference>
<evidence type="ECO:0000256" key="6">
    <source>
        <dbReference type="ARBA" id="ARBA00023136"/>
    </source>
</evidence>
<dbReference type="Proteomes" id="UP000248925">
    <property type="component" value="Unassembled WGS sequence"/>
</dbReference>
<dbReference type="GO" id="GO:0005886">
    <property type="term" value="C:plasma membrane"/>
    <property type="evidence" value="ECO:0007669"/>
    <property type="project" value="UniProtKB-SubCell"/>
</dbReference>
<dbReference type="RefSeq" id="WP_111161108.1">
    <property type="nucleotide sequence ID" value="NZ_PCDP01000036.1"/>
</dbReference>
<feature type="transmembrane region" description="Helical" evidence="7">
    <location>
        <begin position="151"/>
        <end position="174"/>
    </location>
</feature>
<evidence type="ECO:0000313" key="10">
    <source>
        <dbReference type="Proteomes" id="UP000248925"/>
    </source>
</evidence>
<evidence type="ECO:0000256" key="7">
    <source>
        <dbReference type="RuleBase" id="RU363032"/>
    </source>
</evidence>
<dbReference type="PANTHER" id="PTHR32243:SF18">
    <property type="entry name" value="INNER MEMBRANE ABC TRANSPORTER PERMEASE PROTEIN YCJP"/>
    <property type="match status" value="1"/>
</dbReference>
<keyword evidence="3" id="KW-1003">Cell membrane</keyword>
<keyword evidence="6 7" id="KW-0472">Membrane</keyword>
<comment type="subcellular location">
    <subcellularLocation>
        <location evidence="1 7">Cell membrane</location>
        <topology evidence="1 7">Multi-pass membrane protein</topology>
    </subcellularLocation>
</comment>
<keyword evidence="10" id="KW-1185">Reference proteome</keyword>
<evidence type="ECO:0000256" key="4">
    <source>
        <dbReference type="ARBA" id="ARBA00022692"/>
    </source>
</evidence>
<evidence type="ECO:0000256" key="3">
    <source>
        <dbReference type="ARBA" id="ARBA00022475"/>
    </source>
</evidence>
<dbReference type="AlphaFoldDB" id="A0A2W4D6B3"/>
<gene>
    <name evidence="9" type="ORF">CPY51_15345</name>
</gene>
<dbReference type="EMBL" id="PCDP01000036">
    <property type="protein sequence ID" value="PZM12914.1"/>
    <property type="molecule type" value="Genomic_DNA"/>
</dbReference>
<keyword evidence="4 7" id="KW-0812">Transmembrane</keyword>
<proteinExistence type="inferred from homology"/>
<accession>A0A2W4D6B3</accession>
<comment type="similarity">
    <text evidence="7">Belongs to the binding-protein-dependent transport system permease family.</text>
</comment>
<dbReference type="InterPro" id="IPR050901">
    <property type="entry name" value="BP-dep_ABC_trans_perm"/>
</dbReference>
<evidence type="ECO:0000256" key="5">
    <source>
        <dbReference type="ARBA" id="ARBA00022989"/>
    </source>
</evidence>
<sequence>MDFTRKPITTLVLNVLVALCALVLAFPLVWIVMMSLKDQNEVMAWPPTFLFTPTLENFRVLFDVAQAGATSYGTIKVDFLTPIINSVVVALGSVVVSLVVGVPAGYVLARREVPFKEDIAFFILGFRFAPVLLVVIPLFNLFQSMGLYDTYFGMIWVYQVITLPMIVWLSRSYVEDIPKDIEEAAAIDGAKPVRVVLHIVLPLLKTGLIGASLLVFLLAWHNFALGLMLSSTKAPVTVALLKLLNPGVQFYPVMAAGLVVTMIVPVILIVFGQRHLERGLTFGAVK</sequence>
<dbReference type="PROSITE" id="PS50928">
    <property type="entry name" value="ABC_TM1"/>
    <property type="match status" value="1"/>
</dbReference>
<feature type="transmembrane region" description="Helical" evidence="7">
    <location>
        <begin position="83"/>
        <end position="107"/>
    </location>
</feature>
<reference evidence="9 10" key="1">
    <citation type="journal article" date="2018" name="Sci. Rep.">
        <title>Rhizobium tumorigenes sp. nov., a novel plant tumorigenic bacterium isolated from cane gall tumors on thornless blackberry.</title>
        <authorList>
            <person name="Kuzmanovi N."/>
            <person name="Smalla K."/>
            <person name="Gronow S."/>
            <person name="PuBawska J."/>
        </authorList>
    </citation>
    <scope>NUCLEOTIDE SEQUENCE [LARGE SCALE GENOMIC DNA]</scope>
    <source>
        <strain evidence="9 10">CCBAU 85046</strain>
    </source>
</reference>
<comment type="caution">
    <text evidence="9">The sequence shown here is derived from an EMBL/GenBank/DDBJ whole genome shotgun (WGS) entry which is preliminary data.</text>
</comment>
<evidence type="ECO:0000259" key="8">
    <source>
        <dbReference type="PROSITE" id="PS50928"/>
    </source>
</evidence>
<feature type="domain" description="ABC transmembrane type-1" evidence="8">
    <location>
        <begin position="83"/>
        <end position="272"/>
    </location>
</feature>
<dbReference type="Pfam" id="PF00528">
    <property type="entry name" value="BPD_transp_1"/>
    <property type="match status" value="1"/>
</dbReference>
<organism evidence="9 10">
    <name type="scientific">Rhizobium tubonense</name>
    <dbReference type="NCBI Taxonomy" id="484088"/>
    <lineage>
        <taxon>Bacteria</taxon>
        <taxon>Pseudomonadati</taxon>
        <taxon>Pseudomonadota</taxon>
        <taxon>Alphaproteobacteria</taxon>
        <taxon>Hyphomicrobiales</taxon>
        <taxon>Rhizobiaceae</taxon>
        <taxon>Rhizobium/Agrobacterium group</taxon>
        <taxon>Rhizobium</taxon>
    </lineage>
</organism>
<evidence type="ECO:0000313" key="9">
    <source>
        <dbReference type="EMBL" id="PZM12914.1"/>
    </source>
</evidence>
<dbReference type="PANTHER" id="PTHR32243">
    <property type="entry name" value="MALTOSE TRANSPORT SYSTEM PERMEASE-RELATED"/>
    <property type="match status" value="1"/>
</dbReference>
<feature type="transmembrane region" description="Helical" evidence="7">
    <location>
        <begin position="119"/>
        <end position="139"/>
    </location>
</feature>
<dbReference type="InterPro" id="IPR035906">
    <property type="entry name" value="MetI-like_sf"/>
</dbReference>
<keyword evidence="5 7" id="KW-1133">Transmembrane helix</keyword>
<feature type="transmembrane region" description="Helical" evidence="7">
    <location>
        <begin position="12"/>
        <end position="33"/>
    </location>
</feature>
<dbReference type="OrthoDB" id="9815445at2"/>
<dbReference type="CDD" id="cd06261">
    <property type="entry name" value="TM_PBP2"/>
    <property type="match status" value="1"/>
</dbReference>
<name>A0A2W4D6B3_9HYPH</name>
<keyword evidence="2 7" id="KW-0813">Transport</keyword>